<dbReference type="AlphaFoldDB" id="A0A8H6J0Q0"/>
<sequence>MTKEKGAQSAQPASRSTLWRSAG</sequence>
<keyword evidence="3" id="KW-1185">Reference proteome</keyword>
<gene>
    <name evidence="2" type="ORF">CPLU01_16083</name>
</gene>
<organism evidence="2 3">
    <name type="scientific">Colletotrichum plurivorum</name>
    <dbReference type="NCBI Taxonomy" id="2175906"/>
    <lineage>
        <taxon>Eukaryota</taxon>
        <taxon>Fungi</taxon>
        <taxon>Dikarya</taxon>
        <taxon>Ascomycota</taxon>
        <taxon>Pezizomycotina</taxon>
        <taxon>Sordariomycetes</taxon>
        <taxon>Hypocreomycetidae</taxon>
        <taxon>Glomerellales</taxon>
        <taxon>Glomerellaceae</taxon>
        <taxon>Colletotrichum</taxon>
        <taxon>Colletotrichum orchidearum species complex</taxon>
    </lineage>
</organism>
<comment type="caution">
    <text evidence="2">The sequence shown here is derived from an EMBL/GenBank/DDBJ whole genome shotgun (WGS) entry which is preliminary data.</text>
</comment>
<feature type="region of interest" description="Disordered" evidence="1">
    <location>
        <begin position="1"/>
        <end position="23"/>
    </location>
</feature>
<name>A0A8H6J0Q0_9PEZI</name>
<dbReference type="EMBL" id="WIGO01000847">
    <property type="protein sequence ID" value="KAF6804008.1"/>
    <property type="molecule type" value="Genomic_DNA"/>
</dbReference>
<evidence type="ECO:0000313" key="3">
    <source>
        <dbReference type="Proteomes" id="UP000654918"/>
    </source>
</evidence>
<reference evidence="2" key="1">
    <citation type="journal article" date="2020" name="Phytopathology">
        <title>Genome Sequence Resources of Colletotrichum truncatum, C. plurivorum, C. musicola, and C. sojae: Four Species Pathogenic to Soybean (Glycine max).</title>
        <authorList>
            <person name="Rogerio F."/>
            <person name="Boufleur T.R."/>
            <person name="Ciampi-Guillardi M."/>
            <person name="Sukno S.A."/>
            <person name="Thon M.R."/>
            <person name="Massola Junior N.S."/>
            <person name="Baroncelli R."/>
        </authorList>
    </citation>
    <scope>NUCLEOTIDE SEQUENCE</scope>
    <source>
        <strain evidence="2">LFN00145</strain>
    </source>
</reference>
<evidence type="ECO:0000256" key="1">
    <source>
        <dbReference type="SAM" id="MobiDB-lite"/>
    </source>
</evidence>
<feature type="compositionally biased region" description="Polar residues" evidence="1">
    <location>
        <begin position="8"/>
        <end position="23"/>
    </location>
</feature>
<dbReference type="Proteomes" id="UP000654918">
    <property type="component" value="Unassembled WGS sequence"/>
</dbReference>
<protein>
    <submittedName>
        <fullName evidence="2">Uncharacterized protein</fullName>
    </submittedName>
</protein>
<proteinExistence type="predicted"/>
<accession>A0A8H6J0Q0</accession>
<evidence type="ECO:0000313" key="2">
    <source>
        <dbReference type="EMBL" id="KAF6804008.1"/>
    </source>
</evidence>